<dbReference type="FunCoup" id="E4X6Q6">
    <property type="interactions" value="436"/>
</dbReference>
<gene>
    <name evidence="6" type="ORF">GSOID_T00003293001</name>
</gene>
<proteinExistence type="predicted"/>
<accession>E4X6Q6</accession>
<keyword evidence="4" id="KW-0539">Nucleus</keyword>
<reference evidence="6" key="1">
    <citation type="journal article" date="2010" name="Science">
        <title>Plasticity of animal genome architecture unmasked by rapid evolution of a pelagic tunicate.</title>
        <authorList>
            <person name="Denoeud F."/>
            <person name="Henriet S."/>
            <person name="Mungpakdee S."/>
            <person name="Aury J.M."/>
            <person name="Da Silva C."/>
            <person name="Brinkmann H."/>
            <person name="Mikhaleva J."/>
            <person name="Olsen L.C."/>
            <person name="Jubin C."/>
            <person name="Canestro C."/>
            <person name="Bouquet J.M."/>
            <person name="Danks G."/>
            <person name="Poulain J."/>
            <person name="Campsteijn C."/>
            <person name="Adamski M."/>
            <person name="Cross I."/>
            <person name="Yadetie F."/>
            <person name="Muffato M."/>
            <person name="Louis A."/>
            <person name="Butcher S."/>
            <person name="Tsagkogeorga G."/>
            <person name="Konrad A."/>
            <person name="Singh S."/>
            <person name="Jensen M.F."/>
            <person name="Cong E.H."/>
            <person name="Eikeseth-Otteraa H."/>
            <person name="Noel B."/>
            <person name="Anthouard V."/>
            <person name="Porcel B.M."/>
            <person name="Kachouri-Lafond R."/>
            <person name="Nishino A."/>
            <person name="Ugolini M."/>
            <person name="Chourrout P."/>
            <person name="Nishida H."/>
            <person name="Aasland R."/>
            <person name="Huzurbazar S."/>
            <person name="Westhof E."/>
            <person name="Delsuc F."/>
            <person name="Lehrach H."/>
            <person name="Reinhardt R."/>
            <person name="Weissenbach J."/>
            <person name="Roy S.W."/>
            <person name="Artiguenave F."/>
            <person name="Postlethwait J.H."/>
            <person name="Manak J.R."/>
            <person name="Thompson E.M."/>
            <person name="Jaillon O."/>
            <person name="Du Pasquier L."/>
            <person name="Boudinot P."/>
            <person name="Liberles D.A."/>
            <person name="Volff J.N."/>
            <person name="Philippe H."/>
            <person name="Lenhard B."/>
            <person name="Roest Crollius H."/>
            <person name="Wincker P."/>
            <person name="Chourrout D."/>
        </authorList>
    </citation>
    <scope>NUCLEOTIDE SEQUENCE [LARGE SCALE GENOMIC DNA]</scope>
</reference>
<dbReference type="EMBL" id="FN653027">
    <property type="protein sequence ID" value="CBY07931.1"/>
    <property type="molecule type" value="Genomic_DNA"/>
</dbReference>
<dbReference type="PANTHER" id="PTHR21399">
    <property type="entry name" value="CHLORIDE CONDUCTANCE REGULATORY PROTEIN ICLN"/>
    <property type="match status" value="1"/>
</dbReference>
<organism evidence="6">
    <name type="scientific">Oikopleura dioica</name>
    <name type="common">Tunicate</name>
    <dbReference type="NCBI Taxonomy" id="34765"/>
    <lineage>
        <taxon>Eukaryota</taxon>
        <taxon>Metazoa</taxon>
        <taxon>Chordata</taxon>
        <taxon>Tunicata</taxon>
        <taxon>Appendicularia</taxon>
        <taxon>Copelata</taxon>
        <taxon>Oikopleuridae</taxon>
        <taxon>Oikopleura</taxon>
    </lineage>
</organism>
<protein>
    <recommendedName>
        <fullName evidence="8">Methylosome subunit pICln</fullName>
    </recommendedName>
</protein>
<evidence type="ECO:0000313" key="6">
    <source>
        <dbReference type="EMBL" id="CBY07931.1"/>
    </source>
</evidence>
<evidence type="ECO:0000256" key="3">
    <source>
        <dbReference type="ARBA" id="ARBA00022490"/>
    </source>
</evidence>
<evidence type="ECO:0000256" key="2">
    <source>
        <dbReference type="ARBA" id="ARBA00004496"/>
    </source>
</evidence>
<comment type="subcellular location">
    <subcellularLocation>
        <location evidence="2">Cytoplasm</location>
    </subcellularLocation>
    <subcellularLocation>
        <location evidence="1">Nucleus</location>
    </subcellularLocation>
</comment>
<dbReference type="GO" id="GO:0005829">
    <property type="term" value="C:cytosol"/>
    <property type="evidence" value="ECO:0007669"/>
    <property type="project" value="TreeGrafter"/>
</dbReference>
<keyword evidence="3" id="KW-0963">Cytoplasm</keyword>
<dbReference type="OrthoDB" id="19714at2759"/>
<evidence type="ECO:0000256" key="1">
    <source>
        <dbReference type="ARBA" id="ARBA00004123"/>
    </source>
</evidence>
<evidence type="ECO:0000256" key="5">
    <source>
        <dbReference type="SAM" id="MobiDB-lite"/>
    </source>
</evidence>
<dbReference type="GO" id="GO:0034715">
    <property type="term" value="C:pICln-Sm protein complex"/>
    <property type="evidence" value="ECO:0007669"/>
    <property type="project" value="TreeGrafter"/>
</dbReference>
<dbReference type="Proteomes" id="UP000001307">
    <property type="component" value="Unassembled WGS sequence"/>
</dbReference>
<keyword evidence="7" id="KW-1185">Reference proteome</keyword>
<feature type="compositionally biased region" description="Polar residues" evidence="5">
    <location>
        <begin position="186"/>
        <end position="197"/>
    </location>
</feature>
<dbReference type="AlphaFoldDB" id="E4X6Q6"/>
<evidence type="ECO:0008006" key="8">
    <source>
        <dbReference type="Google" id="ProtNLM"/>
    </source>
</evidence>
<dbReference type="GO" id="GO:0005681">
    <property type="term" value="C:spliceosomal complex"/>
    <property type="evidence" value="ECO:0007669"/>
    <property type="project" value="TreeGrafter"/>
</dbReference>
<feature type="compositionally biased region" description="Basic and acidic residues" evidence="5">
    <location>
        <begin position="202"/>
        <end position="211"/>
    </location>
</feature>
<sequence length="211" mass="23393">MDIRAQRPEAGVLFQETRAQVFLNREGLGIADIFITEDDVRFIGENIGILLQYSSISVHAITRDESSFPHSPAVFLLVNEESVNEVDEPTVCEYHIVPGRSEHLEEFYDALCEGQTLNPDKEEGSEGDEEEPIDLRNFTWADGYGPDFLTGASGGQTLGPSGDQNLSVTAFNNLRIADIPVYDPNSVMNGEQNGTESENMEDDGRYDDPEE</sequence>
<dbReference type="GO" id="GO:0045292">
    <property type="term" value="P:mRNA cis splicing, via spliceosome"/>
    <property type="evidence" value="ECO:0007669"/>
    <property type="project" value="TreeGrafter"/>
</dbReference>
<dbReference type="InParanoid" id="E4X6Q6"/>
<dbReference type="GO" id="GO:0000387">
    <property type="term" value="P:spliceosomal snRNP assembly"/>
    <property type="evidence" value="ECO:0007669"/>
    <property type="project" value="TreeGrafter"/>
</dbReference>
<dbReference type="Gene3D" id="2.30.29.30">
    <property type="entry name" value="Pleckstrin-homology domain (PH domain)/Phosphotyrosine-binding domain (PTB)"/>
    <property type="match status" value="1"/>
</dbReference>
<name>E4X6Q6_OIKDI</name>
<feature type="region of interest" description="Disordered" evidence="5">
    <location>
        <begin position="182"/>
        <end position="211"/>
    </location>
</feature>
<dbReference type="Pfam" id="PF03517">
    <property type="entry name" value="Voldacs"/>
    <property type="match status" value="1"/>
</dbReference>
<evidence type="ECO:0000313" key="7">
    <source>
        <dbReference type="Proteomes" id="UP000001307"/>
    </source>
</evidence>
<dbReference type="InterPro" id="IPR011993">
    <property type="entry name" value="PH-like_dom_sf"/>
</dbReference>
<dbReference type="InterPro" id="IPR039924">
    <property type="entry name" value="ICln/Lot5/Saf5"/>
</dbReference>
<evidence type="ECO:0000256" key="4">
    <source>
        <dbReference type="ARBA" id="ARBA00023242"/>
    </source>
</evidence>
<dbReference type="PANTHER" id="PTHR21399:SF0">
    <property type="entry name" value="METHYLOSOME SUBUNIT PICLN"/>
    <property type="match status" value="1"/>
</dbReference>